<evidence type="ECO:0000256" key="2">
    <source>
        <dbReference type="SAM" id="MobiDB-lite"/>
    </source>
</evidence>
<dbReference type="GeneID" id="108047534"/>
<evidence type="ECO:0000256" key="1">
    <source>
        <dbReference type="SAM" id="Coils"/>
    </source>
</evidence>
<feature type="region of interest" description="Disordered" evidence="2">
    <location>
        <begin position="131"/>
        <end position="210"/>
    </location>
</feature>
<sequence>MEETRILNNQIISPPDKMKPASAQKEHKNLLDLSDSKDSLDQIKKELKKDQSKVDNETGAEKNEENAQDVSEAQGQQVYAAKESSECNISIAKTKISGTEIINTEINKDSDLRIRKITKENSKEVLNDAVSNKTLTVETKPQENKENLKDNKEREENLKSLSGKMENEELINAKEPVIKEEQHTTPDSEKQDQMSENSAPTPKIQEEMKKPKETTQIKAAYQLTQPNDPLNTIREDMEKYFSGIVAEEENRRLSDEMNAKEAEAIRKEEQKRKNCLEMLQDVSQATCLSSRHSTSSERRPSRSVLVAILQRSAKAEYQRKMNILKDNFSFRLGLIKQFKHDMKNNFKSEAQQLYSDYHSFKNQTEYKAT</sequence>
<organism evidence="3 4">
    <name type="scientific">Drosophila rhopaloa</name>
    <name type="common">Fruit fly</name>
    <dbReference type="NCBI Taxonomy" id="1041015"/>
    <lineage>
        <taxon>Eukaryota</taxon>
        <taxon>Metazoa</taxon>
        <taxon>Ecdysozoa</taxon>
        <taxon>Arthropoda</taxon>
        <taxon>Hexapoda</taxon>
        <taxon>Insecta</taxon>
        <taxon>Pterygota</taxon>
        <taxon>Neoptera</taxon>
        <taxon>Endopterygota</taxon>
        <taxon>Diptera</taxon>
        <taxon>Brachycera</taxon>
        <taxon>Muscomorpha</taxon>
        <taxon>Ephydroidea</taxon>
        <taxon>Drosophilidae</taxon>
        <taxon>Drosophila</taxon>
        <taxon>Sophophora</taxon>
    </lineage>
</organism>
<reference evidence="3" key="2">
    <citation type="submission" date="2025-05" db="UniProtKB">
        <authorList>
            <consortium name="EnsemblMetazoa"/>
        </authorList>
    </citation>
    <scope>IDENTIFICATION</scope>
</reference>
<evidence type="ECO:0000313" key="3">
    <source>
        <dbReference type="EnsemblMetazoa" id="XP_016983233.2"/>
    </source>
</evidence>
<keyword evidence="4" id="KW-1185">Reference proteome</keyword>
<reference evidence="4" key="1">
    <citation type="journal article" date="2021" name="Elife">
        <title>Highly contiguous assemblies of 101 drosophilid genomes.</title>
        <authorList>
            <person name="Kim B.Y."/>
            <person name="Wang J.R."/>
            <person name="Miller D.E."/>
            <person name="Barmina O."/>
            <person name="Delaney E."/>
            <person name="Thompson A."/>
            <person name="Comeault A.A."/>
            <person name="Peede D."/>
            <person name="D'Agostino E.R."/>
            <person name="Pelaez J."/>
            <person name="Aguilar J.M."/>
            <person name="Haji D."/>
            <person name="Matsunaga T."/>
            <person name="Armstrong E.E."/>
            <person name="Zych M."/>
            <person name="Ogawa Y."/>
            <person name="Stamenkovic-Radak M."/>
            <person name="Jelic M."/>
            <person name="Veselinovic M.S."/>
            <person name="Tanaskovic M."/>
            <person name="Eric P."/>
            <person name="Gao J.J."/>
            <person name="Katoh T.K."/>
            <person name="Toda M.J."/>
            <person name="Watabe H."/>
            <person name="Watada M."/>
            <person name="Davis J.S."/>
            <person name="Moyle L.C."/>
            <person name="Manoli G."/>
            <person name="Bertolini E."/>
            <person name="Kostal V."/>
            <person name="Hawley R.S."/>
            <person name="Takahashi A."/>
            <person name="Jones C.D."/>
            <person name="Price D.K."/>
            <person name="Whiteman N."/>
            <person name="Kopp A."/>
            <person name="Matute D.R."/>
            <person name="Petrov D.A."/>
        </authorList>
    </citation>
    <scope>NUCLEOTIDE SEQUENCE [LARGE SCALE GENOMIC DNA]</scope>
</reference>
<name>A0ABM5HP47_DRORH</name>
<feature type="compositionally biased region" description="Polar residues" evidence="2">
    <location>
        <begin position="1"/>
        <end position="12"/>
    </location>
</feature>
<feature type="compositionally biased region" description="Basic and acidic residues" evidence="2">
    <location>
        <begin position="16"/>
        <end position="65"/>
    </location>
</feature>
<accession>A0ABM5HP47</accession>
<dbReference type="RefSeq" id="XP_016983233.2">
    <property type="nucleotide sequence ID" value="XM_017127744.2"/>
</dbReference>
<proteinExistence type="predicted"/>
<feature type="compositionally biased region" description="Basic and acidic residues" evidence="2">
    <location>
        <begin position="176"/>
        <end position="193"/>
    </location>
</feature>
<dbReference type="EnsemblMetazoa" id="XM_017127744.2">
    <property type="protein sequence ID" value="XP_016983233.2"/>
    <property type="gene ID" value="LOC108047534"/>
</dbReference>
<keyword evidence="1" id="KW-0175">Coiled coil</keyword>
<feature type="coiled-coil region" evidence="1">
    <location>
        <begin position="250"/>
        <end position="279"/>
    </location>
</feature>
<evidence type="ECO:0000313" key="4">
    <source>
        <dbReference type="Proteomes" id="UP001652680"/>
    </source>
</evidence>
<protein>
    <submittedName>
        <fullName evidence="3">Uncharacterized protein</fullName>
    </submittedName>
</protein>
<feature type="region of interest" description="Disordered" evidence="2">
    <location>
        <begin position="1"/>
        <end position="84"/>
    </location>
</feature>
<feature type="compositionally biased region" description="Polar residues" evidence="2">
    <location>
        <begin position="68"/>
        <end position="77"/>
    </location>
</feature>
<dbReference type="Proteomes" id="UP001652680">
    <property type="component" value="Unassembled WGS sequence"/>
</dbReference>
<feature type="compositionally biased region" description="Basic and acidic residues" evidence="2">
    <location>
        <begin position="140"/>
        <end position="158"/>
    </location>
</feature>